<keyword evidence="1" id="KW-0812">Transmembrane</keyword>
<feature type="transmembrane region" description="Helical" evidence="1">
    <location>
        <begin position="55"/>
        <end position="76"/>
    </location>
</feature>
<keyword evidence="1" id="KW-0472">Membrane</keyword>
<keyword evidence="1" id="KW-1133">Transmembrane helix</keyword>
<proteinExistence type="predicted"/>
<gene>
    <name evidence="2" type="ordered locus">SACOL0490</name>
</gene>
<reference evidence="2 3" key="1">
    <citation type="journal article" date="2005" name="J. Bacteriol.">
        <title>Insights on evolution of virulence and resistance from the complete genome analysis of an early methicillin-resistant Staphylococcus aureus strain and a biofilm-producing methicillin-resistant Staphylococcus epidermidis strain.</title>
        <authorList>
            <person name="Gill S.R."/>
            <person name="Fouts D.E."/>
            <person name="Archer G.L."/>
            <person name="Mongodin E.F."/>
            <person name="Deboy R.T."/>
            <person name="Ravel J."/>
            <person name="Paulsen I.T."/>
            <person name="Kolonay J.F."/>
            <person name="Brinkac L."/>
            <person name="Beanan M."/>
            <person name="Dodson R.J."/>
            <person name="Daugherty S.C."/>
            <person name="Madupu R."/>
            <person name="Angiuoli S.V."/>
            <person name="Durkin A.S."/>
            <person name="Haft D.H."/>
            <person name="Vamathevan J."/>
            <person name="Khouri H."/>
            <person name="Utterback T."/>
            <person name="Lee C."/>
            <person name="Dimitrov G."/>
            <person name="Jiang L."/>
            <person name="Qin H."/>
            <person name="Weidman J."/>
            <person name="Tran K."/>
            <person name="Kang K."/>
            <person name="Hance I.R."/>
            <person name="Nelson K.E."/>
            <person name="Fraser C.M."/>
        </authorList>
    </citation>
    <scope>NUCLEOTIDE SEQUENCE [LARGE SCALE GENOMIC DNA]</scope>
    <source>
        <strain evidence="2 3">COL</strain>
    </source>
</reference>
<dbReference type="EMBL" id="CP000046">
    <property type="protein sequence ID" value="AAW37611.1"/>
    <property type="molecule type" value="Genomic_DNA"/>
</dbReference>
<feature type="transmembrane region" description="Helical" evidence="1">
    <location>
        <begin position="21"/>
        <end position="43"/>
    </location>
</feature>
<dbReference type="HOGENOM" id="CLU_191565_0_0_9"/>
<name>A0A0H2WY57_STAAC</name>
<sequence>MSALLYNGDKDISHERESRCINMLFVILVLYVTGIAFILLSVFGSKTEGLSTKHTLYTIGSAIITIAIFISIGYAIQYLTAALYGL</sequence>
<evidence type="ECO:0000256" key="1">
    <source>
        <dbReference type="SAM" id="Phobius"/>
    </source>
</evidence>
<evidence type="ECO:0000313" key="2">
    <source>
        <dbReference type="EMBL" id="AAW37611.1"/>
    </source>
</evidence>
<organism evidence="2 3">
    <name type="scientific">Staphylococcus aureus (strain COL)</name>
    <dbReference type="NCBI Taxonomy" id="93062"/>
    <lineage>
        <taxon>Bacteria</taxon>
        <taxon>Bacillati</taxon>
        <taxon>Bacillota</taxon>
        <taxon>Bacilli</taxon>
        <taxon>Bacillales</taxon>
        <taxon>Staphylococcaceae</taxon>
        <taxon>Staphylococcus</taxon>
    </lineage>
</organism>
<accession>A0A0H2WY57</accession>
<dbReference type="AlphaFoldDB" id="A0A0H2WY57"/>
<dbReference type="KEGG" id="sac:SACOL0490"/>
<dbReference type="SMR" id="A0A0H2WY57"/>
<protein>
    <submittedName>
        <fullName evidence="2">Uncharacterized protein</fullName>
    </submittedName>
</protein>
<evidence type="ECO:0000313" key="3">
    <source>
        <dbReference type="Proteomes" id="UP000000530"/>
    </source>
</evidence>
<dbReference type="Proteomes" id="UP000000530">
    <property type="component" value="Chromosome"/>
</dbReference>
<dbReference type="RefSeq" id="WP_001795576.1">
    <property type="nucleotide sequence ID" value="NC_002951.2"/>
</dbReference>